<comment type="caution">
    <text evidence="2">The sequence shown here is derived from an EMBL/GenBank/DDBJ whole genome shotgun (WGS) entry which is preliminary data.</text>
</comment>
<dbReference type="EMBL" id="SVER01000011">
    <property type="protein sequence ID" value="MBE5919303.1"/>
    <property type="molecule type" value="Genomic_DNA"/>
</dbReference>
<keyword evidence="1" id="KW-0812">Transmembrane</keyword>
<evidence type="ECO:0000313" key="2">
    <source>
        <dbReference type="EMBL" id="MBE5919303.1"/>
    </source>
</evidence>
<accession>A0A927UAI1</accession>
<evidence type="ECO:0000256" key="1">
    <source>
        <dbReference type="SAM" id="Phobius"/>
    </source>
</evidence>
<feature type="transmembrane region" description="Helical" evidence="1">
    <location>
        <begin position="86"/>
        <end position="106"/>
    </location>
</feature>
<protein>
    <submittedName>
        <fullName evidence="2">Uncharacterized protein</fullName>
    </submittedName>
</protein>
<dbReference type="AlphaFoldDB" id="A0A927UAI1"/>
<dbReference type="Proteomes" id="UP000766246">
    <property type="component" value="Unassembled WGS sequence"/>
</dbReference>
<evidence type="ECO:0000313" key="3">
    <source>
        <dbReference type="Proteomes" id="UP000766246"/>
    </source>
</evidence>
<reference evidence="2" key="1">
    <citation type="submission" date="2019-04" db="EMBL/GenBank/DDBJ databases">
        <title>Evolution of Biomass-Degrading Anaerobic Consortia Revealed by Metagenomics.</title>
        <authorList>
            <person name="Peng X."/>
        </authorList>
    </citation>
    <scope>NUCLEOTIDE SEQUENCE</scope>
    <source>
        <strain evidence="2">SIG311</strain>
    </source>
</reference>
<proteinExistence type="predicted"/>
<feature type="transmembrane region" description="Helical" evidence="1">
    <location>
        <begin position="43"/>
        <end position="74"/>
    </location>
</feature>
<gene>
    <name evidence="2" type="ORF">E7272_05590</name>
</gene>
<sequence>MMFKRKNEDLVVESNGGIYNGSIEENFPVEAIKENVPAGIVGAFLGGIIGSLLIVLIGLLGFVASIGGVAVAVTTLTGYEKFAKKLSVRGIVISVIVMIIIITFITRLEWTIDICMEMSEYGGDISPLAVFLNMHAILKEFDCVADYVKEIVVLFIFTAIGAVPTVKRKYIEKSAPAKVKKARTMTEIATNIEE</sequence>
<keyword evidence="1" id="KW-0472">Membrane</keyword>
<name>A0A927UAI1_9FIRM</name>
<keyword evidence="1" id="KW-1133">Transmembrane helix</keyword>
<organism evidence="2 3">
    <name type="scientific">Pseudobutyrivibrio ruminis</name>
    <dbReference type="NCBI Taxonomy" id="46206"/>
    <lineage>
        <taxon>Bacteria</taxon>
        <taxon>Bacillati</taxon>
        <taxon>Bacillota</taxon>
        <taxon>Clostridia</taxon>
        <taxon>Lachnospirales</taxon>
        <taxon>Lachnospiraceae</taxon>
        <taxon>Pseudobutyrivibrio</taxon>
    </lineage>
</organism>
<feature type="transmembrane region" description="Helical" evidence="1">
    <location>
        <begin position="147"/>
        <end position="166"/>
    </location>
</feature>